<dbReference type="InterPro" id="IPR010285">
    <property type="entry name" value="DNA_helicase_pif1-like_DEAD"/>
</dbReference>
<feature type="region of interest" description="Disordered" evidence="10">
    <location>
        <begin position="58"/>
        <end position="77"/>
    </location>
</feature>
<evidence type="ECO:0000256" key="5">
    <source>
        <dbReference type="ARBA" id="ARBA00022840"/>
    </source>
</evidence>
<dbReference type="PANTHER" id="PTHR47642:SF5">
    <property type="entry name" value="ATP-DEPENDENT DNA HELICASE"/>
    <property type="match status" value="1"/>
</dbReference>
<evidence type="ECO:0000259" key="11">
    <source>
        <dbReference type="SMART" id="SM00382"/>
    </source>
</evidence>
<dbReference type="GO" id="GO:0043139">
    <property type="term" value="F:5'-3' DNA helicase activity"/>
    <property type="evidence" value="ECO:0007669"/>
    <property type="project" value="UniProtKB-EC"/>
</dbReference>
<evidence type="ECO:0000256" key="1">
    <source>
        <dbReference type="ARBA" id="ARBA00022741"/>
    </source>
</evidence>
<dbReference type="GO" id="GO:0006281">
    <property type="term" value="P:DNA repair"/>
    <property type="evidence" value="ECO:0007669"/>
    <property type="project" value="UniProtKB-KW"/>
</dbReference>
<dbReference type="GO" id="GO:0006310">
    <property type="term" value="P:DNA recombination"/>
    <property type="evidence" value="ECO:0007669"/>
    <property type="project" value="UniProtKB-KW"/>
</dbReference>
<dbReference type="CDD" id="cd18809">
    <property type="entry name" value="SF1_C_RecD"/>
    <property type="match status" value="1"/>
</dbReference>
<protein>
    <recommendedName>
        <fullName evidence="9">ATP-dependent DNA helicase</fullName>
        <ecNumber evidence="9">5.6.2.3</ecNumber>
    </recommendedName>
</protein>
<keyword evidence="6" id="KW-0238">DNA-binding</keyword>
<keyword evidence="9" id="KW-0233">DNA recombination</keyword>
<evidence type="ECO:0000256" key="7">
    <source>
        <dbReference type="ARBA" id="ARBA00023204"/>
    </source>
</evidence>
<dbReference type="EC" id="5.6.2.3" evidence="9"/>
<keyword evidence="13" id="KW-1185">Reference proteome</keyword>
<comment type="cofactor">
    <cofactor evidence="9">
        <name>Mg(2+)</name>
        <dbReference type="ChEBI" id="CHEBI:18420"/>
    </cofactor>
</comment>
<sequence length="796" mass="90877">MNFDLTLLDSYYEVAEDGDKQAALDQRNVHGRLSEHSRRLPEAEVLGSRVEITGTCEQTGNLPQQDDAHDMSGNQPKQARVPLDFQQDVCLQDIQAKGKTVKAQGKRRPNKRRPFSPEQQRVIKLVNEGKNIFFTGAGGTGKTYVLKYIIASLKKKFGIKHRAPQPGAVEGSIVYCTCFTCSVAVTAATGIAALAIGGTTLHSATGIGVPRRIRDFARMYQTRVKTKWRNLKVLIIDEISMISAEVFEYLEQTITEVRKASEEEMDLEEATALRSVNEADVRPKEEQFRPFGGLQVILAGDFFQLLPVLNRFDDFTVKPTWDELTNRGLAFQAPAWQKAELEVVVLQMMFRQNDKDYFVKLLQNIRTGLNPDSVEEIVLKCSRELKCEHGIKPTQLYPRNKEVKELNEKELTKLRTREEVIISVDTFETSEEKLLLKPSELDNLQAVCRRHERHKRMLQDHGFWHACIADQVLRLKTGAQVMLIRNIKRPGSQKLSLVNGSRGIIVGWTERTHALDELAEEFQKAGEGGKKKTSMFDWMKSIDDSNFEMIPRVKFRNGQTLNVLPMNFDFEVLNVGECTRIQIPLKLAWALTIHKCQGMTLDYAKVALSGIFAEGQAYVALSRVRSMDGLQILNTSRSPVVRVNRDVQEFYHAIEKGEEHRGQILRFRQVRVHRRDKFRVRNFSDSDSDSELQVVDEPVDLEDLCNLGGRDLKRPSRPPVPKYVREVDNLKFKDTRKLFLASQKTSITETVARKFDQRHAESLNMITLSRPPKKWKRGSDEFGHEHEPESLVDDET</sequence>
<evidence type="ECO:0000313" key="13">
    <source>
        <dbReference type="Proteomes" id="UP000077202"/>
    </source>
</evidence>
<keyword evidence="2 9" id="KW-0227">DNA damage</keyword>
<feature type="region of interest" description="Disordered" evidence="10">
    <location>
        <begin position="770"/>
        <end position="796"/>
    </location>
</feature>
<feature type="domain" description="AAA+ ATPase" evidence="11">
    <location>
        <begin position="128"/>
        <end position="301"/>
    </location>
</feature>
<dbReference type="PANTHER" id="PTHR47642">
    <property type="entry name" value="ATP-DEPENDENT DNA HELICASE"/>
    <property type="match status" value="1"/>
</dbReference>
<evidence type="ECO:0000256" key="6">
    <source>
        <dbReference type="ARBA" id="ARBA00023125"/>
    </source>
</evidence>
<evidence type="ECO:0000256" key="9">
    <source>
        <dbReference type="RuleBase" id="RU363044"/>
    </source>
</evidence>
<organism evidence="12 13">
    <name type="scientific">Marchantia polymorpha subsp. ruderalis</name>
    <dbReference type="NCBI Taxonomy" id="1480154"/>
    <lineage>
        <taxon>Eukaryota</taxon>
        <taxon>Viridiplantae</taxon>
        <taxon>Streptophyta</taxon>
        <taxon>Embryophyta</taxon>
        <taxon>Marchantiophyta</taxon>
        <taxon>Marchantiopsida</taxon>
        <taxon>Marchantiidae</taxon>
        <taxon>Marchantiales</taxon>
        <taxon>Marchantiaceae</taxon>
        <taxon>Marchantia</taxon>
    </lineage>
</organism>
<dbReference type="Pfam" id="PF21530">
    <property type="entry name" value="Pif1_2B_dom"/>
    <property type="match status" value="1"/>
</dbReference>
<proteinExistence type="inferred from homology"/>
<dbReference type="GO" id="GO:0016887">
    <property type="term" value="F:ATP hydrolysis activity"/>
    <property type="evidence" value="ECO:0007669"/>
    <property type="project" value="RHEA"/>
</dbReference>
<dbReference type="AlphaFoldDB" id="A0A176VHX1"/>
<dbReference type="GO" id="GO:0005524">
    <property type="term" value="F:ATP binding"/>
    <property type="evidence" value="ECO:0007669"/>
    <property type="project" value="UniProtKB-KW"/>
</dbReference>
<dbReference type="Gene3D" id="3.40.50.300">
    <property type="entry name" value="P-loop containing nucleotide triphosphate hydrolases"/>
    <property type="match status" value="1"/>
</dbReference>
<evidence type="ECO:0000313" key="12">
    <source>
        <dbReference type="EMBL" id="OAE19993.1"/>
    </source>
</evidence>
<reference evidence="12" key="1">
    <citation type="submission" date="2016-03" db="EMBL/GenBank/DDBJ databases">
        <title>Mechanisms controlling the formation of the plant cell surface in tip-growing cells are functionally conserved among land plants.</title>
        <authorList>
            <person name="Honkanen S."/>
            <person name="Jones V.A."/>
            <person name="Morieri G."/>
            <person name="Champion C."/>
            <person name="Hetherington A.J."/>
            <person name="Kelly S."/>
            <person name="Saint-Marcoux D."/>
            <person name="Proust H."/>
            <person name="Prescott H."/>
            <person name="Dolan L."/>
        </authorList>
    </citation>
    <scope>NUCLEOTIDE SEQUENCE [LARGE SCALE GENOMIC DNA]</scope>
    <source>
        <tissue evidence="12">Whole gametophyte</tissue>
    </source>
</reference>
<accession>A0A176VHX1</accession>
<dbReference type="SMART" id="SM00382">
    <property type="entry name" value="AAA"/>
    <property type="match status" value="1"/>
</dbReference>
<comment type="catalytic activity">
    <reaction evidence="9">
        <text>ATP + H2O = ADP + phosphate + H(+)</text>
        <dbReference type="Rhea" id="RHEA:13065"/>
        <dbReference type="ChEBI" id="CHEBI:15377"/>
        <dbReference type="ChEBI" id="CHEBI:15378"/>
        <dbReference type="ChEBI" id="CHEBI:30616"/>
        <dbReference type="ChEBI" id="CHEBI:43474"/>
        <dbReference type="ChEBI" id="CHEBI:456216"/>
        <dbReference type="EC" id="5.6.2.3"/>
    </reaction>
</comment>
<keyword evidence="5 9" id="KW-0067">ATP-binding</keyword>
<name>A0A176VHX1_MARPO</name>
<dbReference type="Proteomes" id="UP000077202">
    <property type="component" value="Unassembled WGS sequence"/>
</dbReference>
<keyword evidence="1 9" id="KW-0547">Nucleotide-binding</keyword>
<dbReference type="Pfam" id="PF05970">
    <property type="entry name" value="PIF1"/>
    <property type="match status" value="2"/>
</dbReference>
<evidence type="ECO:0000256" key="2">
    <source>
        <dbReference type="ARBA" id="ARBA00022763"/>
    </source>
</evidence>
<keyword evidence="4 9" id="KW-0347">Helicase</keyword>
<keyword evidence="3 9" id="KW-0378">Hydrolase</keyword>
<evidence type="ECO:0000256" key="3">
    <source>
        <dbReference type="ARBA" id="ARBA00022801"/>
    </source>
</evidence>
<dbReference type="InterPro" id="IPR003593">
    <property type="entry name" value="AAA+_ATPase"/>
</dbReference>
<dbReference type="GO" id="GO:0000723">
    <property type="term" value="P:telomere maintenance"/>
    <property type="evidence" value="ECO:0007669"/>
    <property type="project" value="InterPro"/>
</dbReference>
<gene>
    <name evidence="12" type="ORF">AXG93_4805s1090</name>
</gene>
<evidence type="ECO:0000256" key="4">
    <source>
        <dbReference type="ARBA" id="ARBA00022806"/>
    </source>
</evidence>
<keyword evidence="8" id="KW-0413">Isomerase</keyword>
<dbReference type="EMBL" id="LVLJ01003727">
    <property type="protein sequence ID" value="OAE19993.1"/>
    <property type="molecule type" value="Genomic_DNA"/>
</dbReference>
<dbReference type="InterPro" id="IPR027417">
    <property type="entry name" value="P-loop_NTPase"/>
</dbReference>
<dbReference type="InterPro" id="IPR051055">
    <property type="entry name" value="PIF1_helicase"/>
</dbReference>
<evidence type="ECO:0000256" key="10">
    <source>
        <dbReference type="SAM" id="MobiDB-lite"/>
    </source>
</evidence>
<comment type="caution">
    <text evidence="12">The sequence shown here is derived from an EMBL/GenBank/DDBJ whole genome shotgun (WGS) entry which is preliminary data.</text>
</comment>
<comment type="similarity">
    <text evidence="9">Belongs to the helicase family.</text>
</comment>
<feature type="compositionally biased region" description="Basic and acidic residues" evidence="10">
    <location>
        <begin position="777"/>
        <end position="789"/>
    </location>
</feature>
<evidence type="ECO:0000256" key="8">
    <source>
        <dbReference type="ARBA" id="ARBA00023235"/>
    </source>
</evidence>
<dbReference type="SUPFAM" id="SSF52540">
    <property type="entry name" value="P-loop containing nucleoside triphosphate hydrolases"/>
    <property type="match status" value="2"/>
</dbReference>
<dbReference type="InterPro" id="IPR049163">
    <property type="entry name" value="Pif1-like_2B_dom"/>
</dbReference>
<keyword evidence="7 9" id="KW-0234">DNA repair</keyword>